<dbReference type="Proteomes" id="UP000029590">
    <property type="component" value="Unassembled WGS sequence"/>
</dbReference>
<feature type="signal peptide" evidence="1">
    <location>
        <begin position="1"/>
        <end position="22"/>
    </location>
</feature>
<sequence>MKSWTRWLVAVLLSIGAGHAFADGSCQPGFGLRAYPFYDKAGAYIGTRQACAPIPCTPGYQDSTCAAPLRNGAIPQPQCQSGAGWTMVTAAVWQGSRWSQPQCNYAAPPSCPSGFDTVAASSWTGASWTQPTCTPHITPPPPISDPNQVCTAAANNYTLTAADMQSLNSAGQSITRSAPFRQSTSWQDWSTIAGANQSWPYQFGPRGDRVFTGTWTGPWYNNQLACHEQNSWAILCFTNPANGAVDSLKVYVAGASNGQCNH</sequence>
<dbReference type="EMBL" id="JPGG01000015">
    <property type="protein sequence ID" value="KGC18149.1"/>
    <property type="molecule type" value="Genomic_DNA"/>
</dbReference>
<accession>A0AAW3FB90</accession>
<evidence type="ECO:0000256" key="1">
    <source>
        <dbReference type="SAM" id="SignalP"/>
    </source>
</evidence>
<organism evidence="2 3">
    <name type="scientific">Burkholderia gladioli</name>
    <name type="common">Pseudomonas marginata</name>
    <name type="synonym">Phytomonas marginata</name>
    <dbReference type="NCBI Taxonomy" id="28095"/>
    <lineage>
        <taxon>Bacteria</taxon>
        <taxon>Pseudomonadati</taxon>
        <taxon>Pseudomonadota</taxon>
        <taxon>Betaproteobacteria</taxon>
        <taxon>Burkholderiales</taxon>
        <taxon>Burkholderiaceae</taxon>
        <taxon>Burkholderia</taxon>
    </lineage>
</organism>
<dbReference type="KEGG" id="bgo:BM43_7310"/>
<reference evidence="2 3" key="1">
    <citation type="submission" date="2014-04" db="EMBL/GenBank/DDBJ databases">
        <authorList>
            <person name="Bishop-Lilly K.A."/>
            <person name="Broomall S.M."/>
            <person name="Chain P.S."/>
            <person name="Chertkov O."/>
            <person name="Coyne S.R."/>
            <person name="Daligault H.E."/>
            <person name="Davenport K.W."/>
            <person name="Erkkila T."/>
            <person name="Frey K.G."/>
            <person name="Gibbons H.S."/>
            <person name="Gu W."/>
            <person name="Jaissle J."/>
            <person name="Johnson S.L."/>
            <person name="Koroleva G.I."/>
            <person name="Ladner J.T."/>
            <person name="Lo C.-C."/>
            <person name="Minogue T.D."/>
            <person name="Munk C."/>
            <person name="Palacios G.F."/>
            <person name="Redden C.L."/>
            <person name="Rosenzweig C.N."/>
            <person name="Scholz M.B."/>
            <person name="Teshima H."/>
            <person name="Xu Y."/>
        </authorList>
    </citation>
    <scope>NUCLEOTIDE SEQUENCE [LARGE SCALE GENOMIC DNA]</scope>
    <source>
        <strain evidence="3">gladioli</strain>
    </source>
</reference>
<evidence type="ECO:0000313" key="2">
    <source>
        <dbReference type="EMBL" id="KGC18149.1"/>
    </source>
</evidence>
<gene>
    <name evidence="2" type="ORF">DM48_3320</name>
</gene>
<name>A0AAW3FB90_BURGA</name>
<dbReference type="AlphaFoldDB" id="A0AAW3FB90"/>
<feature type="chain" id="PRO_5043755508" description="Secreted protein" evidence="1">
    <location>
        <begin position="23"/>
        <end position="262"/>
    </location>
</feature>
<evidence type="ECO:0008006" key="4">
    <source>
        <dbReference type="Google" id="ProtNLM"/>
    </source>
</evidence>
<evidence type="ECO:0000313" key="3">
    <source>
        <dbReference type="Proteomes" id="UP000029590"/>
    </source>
</evidence>
<comment type="caution">
    <text evidence="2">The sequence shown here is derived from an EMBL/GenBank/DDBJ whole genome shotgun (WGS) entry which is preliminary data.</text>
</comment>
<protein>
    <recommendedName>
        <fullName evidence="4">Secreted protein</fullName>
    </recommendedName>
</protein>
<proteinExistence type="predicted"/>
<keyword evidence="1" id="KW-0732">Signal</keyword>